<dbReference type="GO" id="GO:0000166">
    <property type="term" value="F:nucleotide binding"/>
    <property type="evidence" value="ECO:0007669"/>
    <property type="project" value="InterPro"/>
</dbReference>
<dbReference type="Pfam" id="PF01408">
    <property type="entry name" value="GFO_IDH_MocA"/>
    <property type="match status" value="1"/>
</dbReference>
<dbReference type="EMBL" id="WVTI01000002">
    <property type="protein sequence ID" value="MXS24990.1"/>
    <property type="molecule type" value="Genomic_DNA"/>
</dbReference>
<dbReference type="Gene3D" id="3.40.50.720">
    <property type="entry name" value="NAD(P)-binding Rossmann-like Domain"/>
    <property type="match status" value="1"/>
</dbReference>
<dbReference type="InterPro" id="IPR051317">
    <property type="entry name" value="Gfo/Idh/MocA_oxidoreduct"/>
</dbReference>
<dbReference type="Pfam" id="PF21378">
    <property type="entry name" value="YceM-like_C"/>
    <property type="match status" value="1"/>
</dbReference>
<keyword evidence="7" id="KW-1185">Reference proteome</keyword>
<evidence type="ECO:0000313" key="8">
    <source>
        <dbReference type="Proteomes" id="UP000439965"/>
    </source>
</evidence>
<evidence type="ECO:0000259" key="2">
    <source>
        <dbReference type="Pfam" id="PF21378"/>
    </source>
</evidence>
<feature type="domain" description="YceM-like C-terminal" evidence="2">
    <location>
        <begin position="126"/>
        <end position="236"/>
    </location>
</feature>
<organism evidence="3 10">
    <name type="scientific">Enterococcus gallinarum</name>
    <dbReference type="NCBI Taxonomy" id="1353"/>
    <lineage>
        <taxon>Bacteria</taxon>
        <taxon>Bacillati</taxon>
        <taxon>Bacillota</taxon>
        <taxon>Bacilli</taxon>
        <taxon>Lactobacillales</taxon>
        <taxon>Enterococcaceae</taxon>
        <taxon>Enterococcus</taxon>
    </lineage>
</organism>
<evidence type="ECO:0000313" key="7">
    <source>
        <dbReference type="Proteomes" id="UP000254807"/>
    </source>
</evidence>
<evidence type="ECO:0000313" key="5">
    <source>
        <dbReference type="EMBL" id="QOG26465.1"/>
    </source>
</evidence>
<evidence type="ECO:0000313" key="10">
    <source>
        <dbReference type="Proteomes" id="UP001183682"/>
    </source>
</evidence>
<name>A0A1L8U2H6_ENTGA</name>
<evidence type="ECO:0000259" key="1">
    <source>
        <dbReference type="Pfam" id="PF01408"/>
    </source>
</evidence>
<sequence>MKIGVIGLGNIAQKAYLPSYIALQDQADFYFATRRESVQKELQQRYRLAHMYTNLDELIDQGIEACFIHTATGSHYELIKKCLTEGIHVFVDKPVSENFAEVEELFALAKAKQKLLMVGFNRRFAPMVDQLKQIPDKRMIYLSKHRQAASHDTKYVIYDLFLHLVDTGVYLLDEPIIAHTSQIKESADGLETATLILETAHTTAILTMDLKSGANTEDYRITAKSGTYDVRNLTALTEYVEGKTVEHEFGDWETTLNKRGFYPLVSAFIAAVADPTAIDLRQAQVIDSHQLCQEMIAANHRAKSDSLEK</sequence>
<dbReference type="EMBL" id="CP050485">
    <property type="protein sequence ID" value="QOG26465.1"/>
    <property type="molecule type" value="Genomic_DNA"/>
</dbReference>
<dbReference type="AlphaFoldDB" id="A0A1L8U2H6"/>
<dbReference type="Proteomes" id="UP000439965">
    <property type="component" value="Unassembled WGS sequence"/>
</dbReference>
<evidence type="ECO:0000313" key="3">
    <source>
        <dbReference type="EMBL" id="MDT2690178.1"/>
    </source>
</evidence>
<dbReference type="RefSeq" id="WP_003127467.1">
    <property type="nucleotide sequence ID" value="NZ_BTSN01000012.1"/>
</dbReference>
<proteinExistence type="predicted"/>
<gene>
    <name evidence="6" type="primary">mviM</name>
    <name evidence="5" type="ORF">EGM181_03935</name>
    <name evidence="4" type="ORF">GTI89_02715</name>
    <name evidence="6" type="ORF">NCTC12360_01784</name>
    <name evidence="3" type="ORF">P7E30_08165</name>
</gene>
<dbReference type="EMBL" id="JARPZN010000004">
    <property type="protein sequence ID" value="MDT2690178.1"/>
    <property type="molecule type" value="Genomic_DNA"/>
</dbReference>
<dbReference type="Proteomes" id="UP001183682">
    <property type="component" value="Unassembled WGS sequence"/>
</dbReference>
<dbReference type="PANTHER" id="PTHR43708">
    <property type="entry name" value="CONSERVED EXPRESSED OXIDOREDUCTASE (EUROFUNG)"/>
    <property type="match status" value="1"/>
</dbReference>
<reference evidence="5 9" key="3">
    <citation type="submission" date="2020-03" db="EMBL/GenBank/DDBJ databases">
        <title>Characterization of ganglioside-mimicking enterococci.</title>
        <authorList>
            <person name="Patry R.T."/>
            <person name="Nothaft H."/>
            <person name="Bridger R."/>
            <person name="Shajahan A."/>
            <person name="Huynh S."/>
            <person name="Sanchez S."/>
            <person name="Azadi P."/>
            <person name="Cooper K."/>
            <person name="Miller W.G."/>
            <person name="Parker C.T."/>
            <person name="Wells L."/>
            <person name="Szymanski C.M."/>
        </authorList>
    </citation>
    <scope>NUCLEOTIDE SEQUENCE [LARGE SCALE GENOMIC DNA]</scope>
    <source>
        <strain evidence="5 9">EGM181</strain>
    </source>
</reference>
<dbReference type="SUPFAM" id="SSF51735">
    <property type="entry name" value="NAD(P)-binding Rossmann-fold domains"/>
    <property type="match status" value="1"/>
</dbReference>
<accession>A0A1L8U2H6</accession>
<dbReference type="InterPro" id="IPR048477">
    <property type="entry name" value="YceM-like_C"/>
</dbReference>
<dbReference type="Proteomes" id="UP000254807">
    <property type="component" value="Unassembled WGS sequence"/>
</dbReference>
<reference evidence="4 8" key="2">
    <citation type="submission" date="2019-04" db="EMBL/GenBank/DDBJ databases">
        <title>Step-wise assembly of the neonatal virome modulated by breast feeding.</title>
        <authorList>
            <person name="Liang G."/>
            <person name="Bushman F."/>
        </authorList>
    </citation>
    <scope>NUCLEOTIDE SEQUENCE [LARGE SCALE GENOMIC DNA]</scope>
    <source>
        <strain evidence="4 8">E3404</strain>
    </source>
</reference>
<dbReference type="InterPro" id="IPR036291">
    <property type="entry name" value="NAD(P)-bd_dom_sf"/>
</dbReference>
<reference evidence="3" key="4">
    <citation type="submission" date="2023-03" db="EMBL/GenBank/DDBJ databases">
        <authorList>
            <person name="Shen W."/>
            <person name="Cai J."/>
        </authorList>
    </citation>
    <scope>NUCLEOTIDE SEQUENCE</scope>
    <source>
        <strain evidence="3">K69-2</strain>
    </source>
</reference>
<dbReference type="Proteomes" id="UP000516696">
    <property type="component" value="Chromosome"/>
</dbReference>
<protein>
    <submittedName>
        <fullName evidence="3">Gfo/Idh/MocA family oxidoreductase</fullName>
    </submittedName>
</protein>
<dbReference type="Gene3D" id="3.30.360.10">
    <property type="entry name" value="Dihydrodipicolinate Reductase, domain 2"/>
    <property type="match status" value="1"/>
</dbReference>
<dbReference type="PANTHER" id="PTHR43708:SF4">
    <property type="entry name" value="OXIDOREDUCTASE YCEM-RELATED"/>
    <property type="match status" value="1"/>
</dbReference>
<feature type="domain" description="Gfo/Idh/MocA-like oxidoreductase N-terminal" evidence="1">
    <location>
        <begin position="1"/>
        <end position="120"/>
    </location>
</feature>
<dbReference type="OrthoDB" id="9815825at2"/>
<evidence type="ECO:0000313" key="6">
    <source>
        <dbReference type="EMBL" id="STD83320.1"/>
    </source>
</evidence>
<dbReference type="EMBL" id="UFYW01000001">
    <property type="protein sequence ID" value="STD83320.1"/>
    <property type="molecule type" value="Genomic_DNA"/>
</dbReference>
<evidence type="ECO:0000313" key="9">
    <source>
        <dbReference type="Proteomes" id="UP000516696"/>
    </source>
</evidence>
<dbReference type="InterPro" id="IPR000683">
    <property type="entry name" value="Gfo/Idh/MocA-like_OxRdtase_N"/>
</dbReference>
<dbReference type="SUPFAM" id="SSF55347">
    <property type="entry name" value="Glyceraldehyde-3-phosphate dehydrogenase-like, C-terminal domain"/>
    <property type="match status" value="1"/>
</dbReference>
<reference evidence="6 7" key="1">
    <citation type="submission" date="2018-06" db="EMBL/GenBank/DDBJ databases">
        <authorList>
            <consortium name="Pathogen Informatics"/>
            <person name="Doyle S."/>
        </authorList>
    </citation>
    <scope>NUCLEOTIDE SEQUENCE [LARGE SCALE GENOMIC DNA]</scope>
    <source>
        <strain evidence="6 7">NCTC12360</strain>
    </source>
</reference>
<evidence type="ECO:0000313" key="4">
    <source>
        <dbReference type="EMBL" id="MXS24990.1"/>
    </source>
</evidence>